<dbReference type="SUPFAM" id="SSF50182">
    <property type="entry name" value="Sm-like ribonucleoproteins"/>
    <property type="match status" value="1"/>
</dbReference>
<reference evidence="9" key="1">
    <citation type="journal article" date="2019" name="Int. J. Syst. Evol. Microbiol.">
        <title>The Global Catalogue of Microorganisms (GCM) 10K type strain sequencing project: providing services to taxonomists for standard genome sequencing and annotation.</title>
        <authorList>
            <consortium name="The Broad Institute Genomics Platform"/>
            <consortium name="The Broad Institute Genome Sequencing Center for Infectious Disease"/>
            <person name="Wu L."/>
            <person name="Ma J."/>
        </authorList>
    </citation>
    <scope>NUCLEOTIDE SEQUENCE [LARGE SCALE GENOMIC DNA]</scope>
    <source>
        <strain evidence="9">CGMCC 4.7393</strain>
    </source>
</reference>
<feature type="transmembrane region" description="Helical" evidence="6">
    <location>
        <begin position="140"/>
        <end position="161"/>
    </location>
</feature>
<keyword evidence="5 6" id="KW-0472">Membrane</keyword>
<feature type="domain" description="Mechanosensitive ion channel MscS" evidence="7">
    <location>
        <begin position="189"/>
        <end position="255"/>
    </location>
</feature>
<dbReference type="Gene3D" id="1.10.287.1260">
    <property type="match status" value="1"/>
</dbReference>
<keyword evidence="9" id="KW-1185">Reference proteome</keyword>
<dbReference type="SUPFAM" id="SSF82861">
    <property type="entry name" value="Mechanosensitive channel protein MscS (YggB), transmembrane region"/>
    <property type="match status" value="1"/>
</dbReference>
<accession>A0ABW2DK26</accession>
<evidence type="ECO:0000256" key="6">
    <source>
        <dbReference type="SAM" id="Phobius"/>
    </source>
</evidence>
<protein>
    <submittedName>
        <fullName evidence="8">Mechanosensitive ion channel family protein</fullName>
    </submittedName>
</protein>
<feature type="transmembrane region" description="Helical" evidence="6">
    <location>
        <begin position="15"/>
        <end position="37"/>
    </location>
</feature>
<dbReference type="Pfam" id="PF00924">
    <property type="entry name" value="MS_channel_2nd"/>
    <property type="match status" value="1"/>
</dbReference>
<keyword evidence="4 6" id="KW-1133">Transmembrane helix</keyword>
<dbReference type="PANTHER" id="PTHR30566">
    <property type="entry name" value="YNAI-RELATED MECHANOSENSITIVE ION CHANNEL"/>
    <property type="match status" value="1"/>
</dbReference>
<dbReference type="EMBL" id="JBHSYQ010000003">
    <property type="protein sequence ID" value="MFC6997365.1"/>
    <property type="molecule type" value="Genomic_DNA"/>
</dbReference>
<evidence type="ECO:0000259" key="7">
    <source>
        <dbReference type="Pfam" id="PF00924"/>
    </source>
</evidence>
<feature type="transmembrane region" description="Helical" evidence="6">
    <location>
        <begin position="167"/>
        <end position="186"/>
    </location>
</feature>
<proteinExistence type="inferred from homology"/>
<feature type="transmembrane region" description="Helical" evidence="6">
    <location>
        <begin position="93"/>
        <end position="112"/>
    </location>
</feature>
<sequence>MIEKITELVQENFPLVLQGFGVVIGALLFGTVLKWLLFKFLTLYSNRFPAPLVKSIIKHLSRPLSNFLPLLILSTVLPLIPLSPRPFEVLRRIVEISLTSSFAWLLVGWVYVAQSRIRQKYQLDKADNLRERKLFTQLQFIKRLVIIFIVFFTVALILMSFPTVRKIGTGLITSAGILGVIVGFAAQRSLANLLAGFQIAFTQPIRIDDVLVVENEWGRVEEITLTYVVLRIWDQRRLVLPLNYFIEKPFQNWSRTTTELLGTVFIYLDYTAPLEELRQELNRILPETKLWDGRVGILQVTESKERTLEIRILVSATDSGNAYDLRCWVREKLITFVQQNYPHCLPVTRTVGSGESGRSPFVPMDSI</sequence>
<evidence type="ECO:0000256" key="1">
    <source>
        <dbReference type="ARBA" id="ARBA00004141"/>
    </source>
</evidence>
<dbReference type="PANTHER" id="PTHR30566:SF25">
    <property type="entry name" value="INNER MEMBRANE PROTEIN"/>
    <property type="match status" value="1"/>
</dbReference>
<evidence type="ECO:0000256" key="5">
    <source>
        <dbReference type="ARBA" id="ARBA00023136"/>
    </source>
</evidence>
<comment type="caution">
    <text evidence="8">The sequence shown here is derived from an EMBL/GenBank/DDBJ whole genome shotgun (WGS) entry which is preliminary data.</text>
</comment>
<comment type="similarity">
    <text evidence="2">Belongs to the MscS (TC 1.A.23) family.</text>
</comment>
<dbReference type="Proteomes" id="UP001596405">
    <property type="component" value="Unassembled WGS sequence"/>
</dbReference>
<feature type="transmembrane region" description="Helical" evidence="6">
    <location>
        <begin position="64"/>
        <end position="81"/>
    </location>
</feature>
<evidence type="ECO:0000256" key="4">
    <source>
        <dbReference type="ARBA" id="ARBA00022989"/>
    </source>
</evidence>
<gene>
    <name evidence="8" type="ORF">ACFQHR_06995</name>
</gene>
<dbReference type="InterPro" id="IPR010920">
    <property type="entry name" value="LSM_dom_sf"/>
</dbReference>
<dbReference type="RefSeq" id="WP_082882838.1">
    <property type="nucleotide sequence ID" value="NZ_JBHSYQ010000003.1"/>
</dbReference>
<evidence type="ECO:0000313" key="8">
    <source>
        <dbReference type="EMBL" id="MFC6997365.1"/>
    </source>
</evidence>
<evidence type="ECO:0000256" key="2">
    <source>
        <dbReference type="ARBA" id="ARBA00008017"/>
    </source>
</evidence>
<keyword evidence="3 6" id="KW-0812">Transmembrane</keyword>
<comment type="subcellular location">
    <subcellularLocation>
        <location evidence="1">Membrane</location>
        <topology evidence="1">Multi-pass membrane protein</topology>
    </subcellularLocation>
</comment>
<dbReference type="InterPro" id="IPR011014">
    <property type="entry name" value="MscS_channel_TM-2"/>
</dbReference>
<dbReference type="InterPro" id="IPR023408">
    <property type="entry name" value="MscS_beta-dom_sf"/>
</dbReference>
<evidence type="ECO:0000256" key="3">
    <source>
        <dbReference type="ARBA" id="ARBA00022692"/>
    </source>
</evidence>
<evidence type="ECO:0000313" key="9">
    <source>
        <dbReference type="Proteomes" id="UP001596405"/>
    </source>
</evidence>
<name>A0ABW2DK26_9BACT</name>
<dbReference type="Gene3D" id="2.30.30.60">
    <property type="match status" value="1"/>
</dbReference>
<organism evidence="8 9">
    <name type="scientific">Rufibacter roseus</name>
    <dbReference type="NCBI Taxonomy" id="1567108"/>
    <lineage>
        <taxon>Bacteria</taxon>
        <taxon>Pseudomonadati</taxon>
        <taxon>Bacteroidota</taxon>
        <taxon>Cytophagia</taxon>
        <taxon>Cytophagales</taxon>
        <taxon>Hymenobacteraceae</taxon>
        <taxon>Rufibacter</taxon>
    </lineage>
</organism>
<dbReference type="InterPro" id="IPR006685">
    <property type="entry name" value="MscS_channel_2nd"/>
</dbReference>